<evidence type="ECO:0000313" key="3">
    <source>
        <dbReference type="Proteomes" id="UP000638188"/>
    </source>
</evidence>
<reference evidence="3" key="1">
    <citation type="journal article" date="2019" name="Int. J. Syst. Evol. Microbiol.">
        <title>The Global Catalogue of Microorganisms (GCM) 10K type strain sequencing project: providing services to taxonomists for standard genome sequencing and annotation.</title>
        <authorList>
            <consortium name="The Broad Institute Genomics Platform"/>
            <consortium name="The Broad Institute Genome Sequencing Center for Infectious Disease"/>
            <person name="Wu L."/>
            <person name="Ma J."/>
        </authorList>
    </citation>
    <scope>NUCLEOTIDE SEQUENCE [LARGE SCALE GENOMIC DNA]</scope>
    <source>
        <strain evidence="3">CGMCC 1.12482</strain>
    </source>
</reference>
<gene>
    <name evidence="2" type="ORF">GCM10007418_16750</name>
</gene>
<evidence type="ECO:0008006" key="4">
    <source>
        <dbReference type="Google" id="ProtNLM"/>
    </source>
</evidence>
<dbReference type="Gene3D" id="2.60.40.420">
    <property type="entry name" value="Cupredoxins - blue copper proteins"/>
    <property type="match status" value="1"/>
</dbReference>
<dbReference type="InterPro" id="IPR034242">
    <property type="entry name" value="MauL"/>
</dbReference>
<accession>A0ABQ1PIX8</accession>
<protein>
    <recommendedName>
        <fullName evidence="4">Plastocyanin</fullName>
    </recommendedName>
</protein>
<evidence type="ECO:0000313" key="2">
    <source>
        <dbReference type="EMBL" id="GGC98033.1"/>
    </source>
</evidence>
<name>A0ABQ1PIX8_9GAMM</name>
<comment type="caution">
    <text evidence="2">The sequence shown here is derived from an EMBL/GenBank/DDBJ whole genome shotgun (WGS) entry which is preliminary data.</text>
</comment>
<keyword evidence="3" id="KW-1185">Reference proteome</keyword>
<feature type="chain" id="PRO_5047129650" description="Plastocyanin" evidence="1">
    <location>
        <begin position="22"/>
        <end position="220"/>
    </location>
</feature>
<sequence length="220" mass="23661">MHFTRYPAMLVAVFLASTAVAIPAATLPVLDQQGNALKDAVILVEGVPQRPPLSSSMDQIDLQFQPRVLVVPAGTDVGFPNGDNVRHHVYSFSPTKAFELRLFHGSEAPPVTFEQAGPVVLGCNIHDAMIGYILVTDRPWYGLSNPQGILDLEHLPPGESVVSWWHPTLGDAPPVTLGSIDLHASDSLTLAVDGMAEAVVEKPLSPLQKRFNKAAGKYAN</sequence>
<dbReference type="EMBL" id="BMFF01000003">
    <property type="protein sequence ID" value="GGC98033.1"/>
    <property type="molecule type" value="Genomic_DNA"/>
</dbReference>
<evidence type="ECO:0000256" key="1">
    <source>
        <dbReference type="SAM" id="SignalP"/>
    </source>
</evidence>
<keyword evidence="1" id="KW-0732">Signal</keyword>
<organism evidence="2 3">
    <name type="scientific">Halopseudomonas salina</name>
    <dbReference type="NCBI Taxonomy" id="1323744"/>
    <lineage>
        <taxon>Bacteria</taxon>
        <taxon>Pseudomonadati</taxon>
        <taxon>Pseudomonadota</taxon>
        <taxon>Gammaproteobacteria</taxon>
        <taxon>Pseudomonadales</taxon>
        <taxon>Pseudomonadaceae</taxon>
        <taxon>Halopseudomonas</taxon>
    </lineage>
</organism>
<proteinExistence type="predicted"/>
<dbReference type="CDD" id="cd04221">
    <property type="entry name" value="MauL"/>
    <property type="match status" value="1"/>
</dbReference>
<dbReference type="InterPro" id="IPR008972">
    <property type="entry name" value="Cupredoxin"/>
</dbReference>
<dbReference type="SUPFAM" id="SSF49503">
    <property type="entry name" value="Cupredoxins"/>
    <property type="match status" value="1"/>
</dbReference>
<dbReference type="RefSeq" id="WP_223825515.1">
    <property type="nucleotide sequence ID" value="NZ_BMFF01000003.1"/>
</dbReference>
<dbReference type="Proteomes" id="UP000638188">
    <property type="component" value="Unassembled WGS sequence"/>
</dbReference>
<feature type="signal peptide" evidence="1">
    <location>
        <begin position="1"/>
        <end position="21"/>
    </location>
</feature>